<proteinExistence type="predicted"/>
<dbReference type="EMBL" id="JBIMZQ010000026">
    <property type="protein sequence ID" value="KAL3663769.1"/>
    <property type="molecule type" value="Genomic_DNA"/>
</dbReference>
<protein>
    <submittedName>
        <fullName evidence="1">Uncharacterized protein</fullName>
    </submittedName>
</protein>
<organism evidence="1 2">
    <name type="scientific">Phytophthora oleae</name>
    <dbReference type="NCBI Taxonomy" id="2107226"/>
    <lineage>
        <taxon>Eukaryota</taxon>
        <taxon>Sar</taxon>
        <taxon>Stramenopiles</taxon>
        <taxon>Oomycota</taxon>
        <taxon>Peronosporomycetes</taxon>
        <taxon>Peronosporales</taxon>
        <taxon>Peronosporaceae</taxon>
        <taxon>Phytophthora</taxon>
    </lineage>
</organism>
<evidence type="ECO:0000313" key="2">
    <source>
        <dbReference type="Proteomes" id="UP001632037"/>
    </source>
</evidence>
<evidence type="ECO:0000313" key="1">
    <source>
        <dbReference type="EMBL" id="KAL3663769.1"/>
    </source>
</evidence>
<accession>A0ABD3FFJ4</accession>
<comment type="caution">
    <text evidence="1">The sequence shown here is derived from an EMBL/GenBank/DDBJ whole genome shotgun (WGS) entry which is preliminary data.</text>
</comment>
<sequence>MDISLIMDSMVDGLWIFSAMVAPLTFEPMAPNETRPLLPLERETLVAIADCHELKPREREPDAAEELQTLLTPL</sequence>
<gene>
    <name evidence="1" type="ORF">V7S43_011183</name>
</gene>
<reference evidence="1 2" key="1">
    <citation type="submission" date="2024-09" db="EMBL/GenBank/DDBJ databases">
        <title>Genome sequencing and assembly of Phytophthora oleae, isolate VK10A, causative agent of rot of olive drupes.</title>
        <authorList>
            <person name="Conti Taguali S."/>
            <person name="Riolo M."/>
            <person name="La Spada F."/>
            <person name="Cacciola S.O."/>
            <person name="Dionisio G."/>
        </authorList>
    </citation>
    <scope>NUCLEOTIDE SEQUENCE [LARGE SCALE GENOMIC DNA]</scope>
    <source>
        <strain evidence="1 2">VK10A</strain>
    </source>
</reference>
<name>A0ABD3FFJ4_9STRA</name>
<keyword evidence="2" id="KW-1185">Reference proteome</keyword>
<dbReference type="Proteomes" id="UP001632037">
    <property type="component" value="Unassembled WGS sequence"/>
</dbReference>
<dbReference type="AlphaFoldDB" id="A0ABD3FFJ4"/>